<dbReference type="InterPro" id="IPR020472">
    <property type="entry name" value="WD40_PAC1"/>
</dbReference>
<dbReference type="PROSITE" id="PS50082">
    <property type="entry name" value="WD_REPEATS_2"/>
    <property type="match status" value="6"/>
</dbReference>
<evidence type="ECO:0000313" key="6">
    <source>
        <dbReference type="Proteomes" id="UP000095009"/>
    </source>
</evidence>
<dbReference type="AlphaFoldDB" id="A0A1E3PIW7"/>
<feature type="repeat" description="WD" evidence="3">
    <location>
        <begin position="202"/>
        <end position="240"/>
    </location>
</feature>
<dbReference type="STRING" id="857566.A0A1E3PIW7"/>
<dbReference type="InterPro" id="IPR036322">
    <property type="entry name" value="WD40_repeat_dom_sf"/>
</dbReference>
<feature type="repeat" description="WD" evidence="3">
    <location>
        <begin position="60"/>
        <end position="92"/>
    </location>
</feature>
<evidence type="ECO:0000256" key="3">
    <source>
        <dbReference type="PROSITE-ProRule" id="PRU00221"/>
    </source>
</evidence>
<dbReference type="CDD" id="cd00200">
    <property type="entry name" value="WD40"/>
    <property type="match status" value="1"/>
</dbReference>
<dbReference type="Gene3D" id="2.130.10.10">
    <property type="entry name" value="YVTN repeat-like/Quinoprotein amine dehydrogenase"/>
    <property type="match status" value="1"/>
</dbReference>
<proteinExistence type="predicted"/>
<accession>A0A1E3PIW7</accession>
<protein>
    <submittedName>
        <fullName evidence="5">WD40 repeat-like protein</fullName>
    </submittedName>
</protein>
<keyword evidence="2" id="KW-0677">Repeat</keyword>
<dbReference type="SUPFAM" id="SSF50978">
    <property type="entry name" value="WD40 repeat-like"/>
    <property type="match status" value="1"/>
</dbReference>
<dbReference type="PROSITE" id="PS50294">
    <property type="entry name" value="WD_REPEATS_REGION"/>
    <property type="match status" value="6"/>
</dbReference>
<dbReference type="PRINTS" id="PR00320">
    <property type="entry name" value="GPROTEINBRPT"/>
</dbReference>
<organism evidence="5 6">
    <name type="scientific">Nadsonia fulvescens var. elongata DSM 6958</name>
    <dbReference type="NCBI Taxonomy" id="857566"/>
    <lineage>
        <taxon>Eukaryota</taxon>
        <taxon>Fungi</taxon>
        <taxon>Dikarya</taxon>
        <taxon>Ascomycota</taxon>
        <taxon>Saccharomycotina</taxon>
        <taxon>Dipodascomycetes</taxon>
        <taxon>Dipodascales</taxon>
        <taxon>Dipodascales incertae sedis</taxon>
        <taxon>Nadsonia</taxon>
    </lineage>
</organism>
<evidence type="ECO:0000313" key="5">
    <source>
        <dbReference type="EMBL" id="ODQ65298.1"/>
    </source>
</evidence>
<keyword evidence="6" id="KW-1185">Reference proteome</keyword>
<dbReference type="GO" id="GO:0048188">
    <property type="term" value="C:Set1C/COMPASS complex"/>
    <property type="evidence" value="ECO:0007669"/>
    <property type="project" value="EnsemblFungi"/>
</dbReference>
<feature type="repeat" description="WD" evidence="3">
    <location>
        <begin position="150"/>
        <end position="191"/>
    </location>
</feature>
<dbReference type="PANTHER" id="PTHR22847:SF637">
    <property type="entry name" value="WD REPEAT DOMAIN 5B"/>
    <property type="match status" value="1"/>
</dbReference>
<evidence type="ECO:0000256" key="2">
    <source>
        <dbReference type="ARBA" id="ARBA00022737"/>
    </source>
</evidence>
<evidence type="ECO:0000259" key="4">
    <source>
        <dbReference type="Pfam" id="PF25175"/>
    </source>
</evidence>
<dbReference type="InterPro" id="IPR015943">
    <property type="entry name" value="WD40/YVTN_repeat-like_dom_sf"/>
</dbReference>
<feature type="repeat" description="WD" evidence="3">
    <location>
        <begin position="108"/>
        <end position="149"/>
    </location>
</feature>
<dbReference type="Proteomes" id="UP000095009">
    <property type="component" value="Unassembled WGS sequence"/>
</dbReference>
<feature type="repeat" description="WD" evidence="3">
    <location>
        <begin position="311"/>
        <end position="346"/>
    </location>
</feature>
<dbReference type="EMBL" id="KV454410">
    <property type="protein sequence ID" value="ODQ65298.1"/>
    <property type="molecule type" value="Genomic_DNA"/>
</dbReference>
<dbReference type="InterPro" id="IPR059122">
    <property type="entry name" value="Beta-prop_WDR5-like"/>
</dbReference>
<dbReference type="GO" id="GO:0042393">
    <property type="term" value="F:histone binding"/>
    <property type="evidence" value="ECO:0007669"/>
    <property type="project" value="TreeGrafter"/>
</dbReference>
<gene>
    <name evidence="5" type="ORF">NADFUDRAFT_47003</name>
</gene>
<feature type="repeat" description="WD" evidence="3">
    <location>
        <begin position="18"/>
        <end position="50"/>
    </location>
</feature>
<dbReference type="PANTHER" id="PTHR22847">
    <property type="entry name" value="WD40 REPEAT PROTEIN"/>
    <property type="match status" value="1"/>
</dbReference>
<dbReference type="Pfam" id="PF25175">
    <property type="entry name" value="Beta-prop_WDR5"/>
    <property type="match status" value="1"/>
</dbReference>
<name>A0A1E3PIW7_9ASCO</name>
<keyword evidence="1 3" id="KW-0853">WD repeat</keyword>
<evidence type="ECO:0000256" key="1">
    <source>
        <dbReference type="ARBA" id="ARBA00022574"/>
    </source>
</evidence>
<feature type="domain" description="WDR5-like beta-propeller" evidence="4">
    <location>
        <begin position="18"/>
        <end position="343"/>
    </location>
</feature>
<dbReference type="SMART" id="SM00320">
    <property type="entry name" value="WD40"/>
    <property type="match status" value="6"/>
</dbReference>
<dbReference type="OrthoDB" id="674604at2759"/>
<sequence>MGTGTVNGPVQFIPFCILNGHTGSVNRVKFSPDCRFLASGSSDATIRIWSTIDWRLVNILEGHTSGISDIDWSPNSELLASAADDRTVRIWSPLSLSSQARSPLRRTLNRHTHHVTSLRFNRRGNLIVTGSRDENIIIWDYKHAKDLKTLTAHSDPISAVDFSRDGTIIVSGSQDGLIRLWDTGSGQCLKTLVPTNLAKGYQKNPVMFVQFVPNGKYIISSTLDGYIRLWDYMNDKVIKTYRGHVNTKYSSTPSLLNVTTSLSTETSAPSTPTTHTSVANVSTTTSYLIQPSEDGFIYVFDLQTKKVVTQVKAHTDVVLATDVDAENRYMASCGLDGTVSVFKISS</sequence>
<dbReference type="InterPro" id="IPR001680">
    <property type="entry name" value="WD40_rpt"/>
</dbReference>
<reference evidence="5 6" key="1">
    <citation type="journal article" date="2016" name="Proc. Natl. Acad. Sci. U.S.A.">
        <title>Comparative genomics of biotechnologically important yeasts.</title>
        <authorList>
            <person name="Riley R."/>
            <person name="Haridas S."/>
            <person name="Wolfe K.H."/>
            <person name="Lopes M.R."/>
            <person name="Hittinger C.T."/>
            <person name="Goeker M."/>
            <person name="Salamov A.A."/>
            <person name="Wisecaver J.H."/>
            <person name="Long T.M."/>
            <person name="Calvey C.H."/>
            <person name="Aerts A.L."/>
            <person name="Barry K.W."/>
            <person name="Choi C."/>
            <person name="Clum A."/>
            <person name="Coughlan A.Y."/>
            <person name="Deshpande S."/>
            <person name="Douglass A.P."/>
            <person name="Hanson S.J."/>
            <person name="Klenk H.-P."/>
            <person name="LaButti K.M."/>
            <person name="Lapidus A."/>
            <person name="Lindquist E.A."/>
            <person name="Lipzen A.M."/>
            <person name="Meier-Kolthoff J.P."/>
            <person name="Ohm R.A."/>
            <person name="Otillar R.P."/>
            <person name="Pangilinan J.L."/>
            <person name="Peng Y."/>
            <person name="Rokas A."/>
            <person name="Rosa C.A."/>
            <person name="Scheuner C."/>
            <person name="Sibirny A.A."/>
            <person name="Slot J.C."/>
            <person name="Stielow J.B."/>
            <person name="Sun H."/>
            <person name="Kurtzman C.P."/>
            <person name="Blackwell M."/>
            <person name="Grigoriev I.V."/>
            <person name="Jeffries T.W."/>
        </authorList>
    </citation>
    <scope>NUCLEOTIDE SEQUENCE [LARGE SCALE GENOMIC DNA]</scope>
    <source>
        <strain evidence="5 6">DSM 6958</strain>
    </source>
</reference>